<evidence type="ECO:0000256" key="7">
    <source>
        <dbReference type="ARBA" id="ARBA00022737"/>
    </source>
</evidence>
<dbReference type="Gene3D" id="1.10.8.430">
    <property type="entry name" value="Helical domain of apoptotic protease-activating factors"/>
    <property type="match status" value="1"/>
</dbReference>
<dbReference type="GO" id="GO:0043531">
    <property type="term" value="F:ADP binding"/>
    <property type="evidence" value="ECO:0007669"/>
    <property type="project" value="InterPro"/>
</dbReference>
<keyword evidence="9" id="KW-0611">Plant defense</keyword>
<dbReference type="InterPro" id="IPR002182">
    <property type="entry name" value="NB-ARC"/>
</dbReference>
<reference evidence="15" key="1">
    <citation type="submission" date="2025-08" db="UniProtKB">
        <authorList>
            <consortium name="RefSeq"/>
        </authorList>
    </citation>
    <scope>IDENTIFICATION</scope>
</reference>
<dbReference type="InterPro" id="IPR027417">
    <property type="entry name" value="P-loop_NTPase"/>
</dbReference>
<protein>
    <submittedName>
        <fullName evidence="15">Late blight resistance protein homolog R1A-10</fullName>
    </submittedName>
</protein>
<evidence type="ECO:0000259" key="13">
    <source>
        <dbReference type="Pfam" id="PF23559"/>
    </source>
</evidence>
<dbReference type="Gene3D" id="3.80.10.10">
    <property type="entry name" value="Ribonuclease Inhibitor"/>
    <property type="match status" value="1"/>
</dbReference>
<feature type="domain" description="Disease resistance protein winged helix" evidence="13">
    <location>
        <begin position="403"/>
        <end position="473"/>
    </location>
</feature>
<dbReference type="GO" id="GO:0051607">
    <property type="term" value="P:defense response to virus"/>
    <property type="evidence" value="ECO:0007669"/>
    <property type="project" value="UniProtKB-ARBA"/>
</dbReference>
<dbReference type="Pfam" id="PF23598">
    <property type="entry name" value="LRR_14"/>
    <property type="match status" value="1"/>
</dbReference>
<dbReference type="InterPro" id="IPR055414">
    <property type="entry name" value="LRR_R13L4/SHOC2-like"/>
</dbReference>
<dbReference type="InterPro" id="IPR044974">
    <property type="entry name" value="Disease_R_plants"/>
</dbReference>
<feature type="coiled-coil region" evidence="11">
    <location>
        <begin position="90"/>
        <end position="120"/>
    </location>
</feature>
<evidence type="ECO:0000313" key="15">
    <source>
        <dbReference type="RefSeq" id="XP_016456333.1"/>
    </source>
</evidence>
<dbReference type="InterPro" id="IPR036388">
    <property type="entry name" value="WH-like_DNA-bd_sf"/>
</dbReference>
<evidence type="ECO:0000256" key="3">
    <source>
        <dbReference type="ARBA" id="ARBA00008894"/>
    </source>
</evidence>
<evidence type="ECO:0000256" key="1">
    <source>
        <dbReference type="ARBA" id="ARBA00002074"/>
    </source>
</evidence>
<dbReference type="FunFam" id="1.10.10.10:FF:000322">
    <property type="entry name" value="Probable disease resistance protein At1g63360"/>
    <property type="match status" value="1"/>
</dbReference>
<keyword evidence="7" id="KW-0677">Repeat</keyword>
<dbReference type="Gene3D" id="3.40.50.300">
    <property type="entry name" value="P-loop containing nucleotide triphosphate hydrolases"/>
    <property type="match status" value="1"/>
</dbReference>
<feature type="domain" description="Disease resistance R13L4/SHOC-2-like LRR" evidence="14">
    <location>
        <begin position="540"/>
        <end position="824"/>
    </location>
</feature>
<comment type="similarity">
    <text evidence="3">Belongs to the disease resistance NB-LRR family.</text>
</comment>
<dbReference type="OrthoDB" id="1275048at2759"/>
<dbReference type="PaxDb" id="4097-A0A1S3YW24"/>
<feature type="domain" description="NB-ARC" evidence="12">
    <location>
        <begin position="153"/>
        <end position="321"/>
    </location>
</feature>
<dbReference type="PANTHER" id="PTHR23155">
    <property type="entry name" value="DISEASE RESISTANCE PROTEIN RP"/>
    <property type="match status" value="1"/>
</dbReference>
<evidence type="ECO:0000256" key="2">
    <source>
        <dbReference type="ARBA" id="ARBA00004496"/>
    </source>
</evidence>
<dbReference type="Pfam" id="PF23559">
    <property type="entry name" value="WHD_DRP"/>
    <property type="match status" value="1"/>
</dbReference>
<dbReference type="KEGG" id="nta:107780321"/>
<dbReference type="Gene3D" id="1.10.10.10">
    <property type="entry name" value="Winged helix-like DNA-binding domain superfamily/Winged helix DNA-binding domain"/>
    <property type="match status" value="1"/>
</dbReference>
<dbReference type="GO" id="GO:0005524">
    <property type="term" value="F:ATP binding"/>
    <property type="evidence" value="ECO:0007669"/>
    <property type="project" value="UniProtKB-KW"/>
</dbReference>
<evidence type="ECO:0000256" key="10">
    <source>
        <dbReference type="ARBA" id="ARBA00022840"/>
    </source>
</evidence>
<keyword evidence="5" id="KW-0433">Leucine-rich repeat</keyword>
<dbReference type="FunFam" id="1.10.8.430:FF:000003">
    <property type="entry name" value="Probable disease resistance protein At5g66910"/>
    <property type="match status" value="1"/>
</dbReference>
<dbReference type="OMA" id="RNTIAFP"/>
<dbReference type="InterPro" id="IPR058922">
    <property type="entry name" value="WHD_DRP"/>
</dbReference>
<dbReference type="SUPFAM" id="SSF52058">
    <property type="entry name" value="L domain-like"/>
    <property type="match status" value="1"/>
</dbReference>
<comment type="subcellular location">
    <subcellularLocation>
        <location evidence="2">Cytoplasm</location>
    </subcellularLocation>
</comment>
<comment type="function">
    <text evidence="1">Confers resistance to late blight (Phytophthora infestans) races carrying the avirulence gene Avr1. Resistance proteins guard the plant against pathogens that contain an appropriate avirulence protein via an indirect interaction with this avirulence protein. That triggers a defense system including the hypersensitive response, which restricts the pathogen growth.</text>
</comment>
<evidence type="ECO:0000259" key="14">
    <source>
        <dbReference type="Pfam" id="PF23598"/>
    </source>
</evidence>
<evidence type="ECO:0000256" key="6">
    <source>
        <dbReference type="ARBA" id="ARBA00022667"/>
    </source>
</evidence>
<dbReference type="PRINTS" id="PR00364">
    <property type="entry name" value="DISEASERSIST"/>
</dbReference>
<dbReference type="FunFam" id="3.40.50.300:FF:001091">
    <property type="entry name" value="Probable disease resistance protein At1g61300"/>
    <property type="match status" value="1"/>
</dbReference>
<dbReference type="InterPro" id="IPR042197">
    <property type="entry name" value="Apaf_helical"/>
</dbReference>
<gene>
    <name evidence="15" type="primary">LOC107780321</name>
</gene>
<evidence type="ECO:0000256" key="8">
    <source>
        <dbReference type="ARBA" id="ARBA00022741"/>
    </source>
</evidence>
<keyword evidence="6" id="KW-0381">Hypersensitive response</keyword>
<dbReference type="AlphaFoldDB" id="A0A1S3YW24"/>
<keyword evidence="10" id="KW-0067">ATP-binding</keyword>
<dbReference type="GO" id="GO:0005737">
    <property type="term" value="C:cytoplasm"/>
    <property type="evidence" value="ECO:0007669"/>
    <property type="project" value="UniProtKB-SubCell"/>
</dbReference>
<evidence type="ECO:0000256" key="9">
    <source>
        <dbReference type="ARBA" id="ARBA00022821"/>
    </source>
</evidence>
<dbReference type="Pfam" id="PF00931">
    <property type="entry name" value="NB-ARC"/>
    <property type="match status" value="1"/>
</dbReference>
<keyword evidence="8" id="KW-0547">Nucleotide-binding</keyword>
<accession>A0A1S3YW24</accession>
<evidence type="ECO:0000256" key="4">
    <source>
        <dbReference type="ARBA" id="ARBA00022490"/>
    </source>
</evidence>
<proteinExistence type="inferred from homology"/>
<keyword evidence="4" id="KW-0963">Cytoplasm</keyword>
<name>A0A1S3YW24_TOBAC</name>
<dbReference type="RefSeq" id="XP_016456333.1">
    <property type="nucleotide sequence ID" value="XM_016600847.1"/>
</dbReference>
<evidence type="ECO:0000256" key="11">
    <source>
        <dbReference type="SAM" id="Coils"/>
    </source>
</evidence>
<dbReference type="SUPFAM" id="SSF52540">
    <property type="entry name" value="P-loop containing nucleoside triphosphate hydrolases"/>
    <property type="match status" value="1"/>
</dbReference>
<keyword evidence="11" id="KW-0175">Coiled coil</keyword>
<evidence type="ECO:0000256" key="5">
    <source>
        <dbReference type="ARBA" id="ARBA00022614"/>
    </source>
</evidence>
<dbReference type="PANTHER" id="PTHR23155:SF1152">
    <property type="entry name" value="AAA+ ATPASE DOMAIN-CONTAINING PROTEIN"/>
    <property type="match status" value="1"/>
</dbReference>
<organism evidence="15">
    <name type="scientific">Nicotiana tabacum</name>
    <name type="common">Common tobacco</name>
    <dbReference type="NCBI Taxonomy" id="4097"/>
    <lineage>
        <taxon>Eukaryota</taxon>
        <taxon>Viridiplantae</taxon>
        <taxon>Streptophyta</taxon>
        <taxon>Embryophyta</taxon>
        <taxon>Tracheophyta</taxon>
        <taxon>Spermatophyta</taxon>
        <taxon>Magnoliopsida</taxon>
        <taxon>eudicotyledons</taxon>
        <taxon>Gunneridae</taxon>
        <taxon>Pentapetalae</taxon>
        <taxon>asterids</taxon>
        <taxon>lamiids</taxon>
        <taxon>Solanales</taxon>
        <taxon>Solanaceae</taxon>
        <taxon>Nicotianoideae</taxon>
        <taxon>Nicotianeae</taxon>
        <taxon>Nicotiana</taxon>
    </lineage>
</organism>
<evidence type="ECO:0000259" key="12">
    <source>
        <dbReference type="Pfam" id="PF00931"/>
    </source>
</evidence>
<dbReference type="InterPro" id="IPR032675">
    <property type="entry name" value="LRR_dom_sf"/>
</dbReference>
<dbReference type="GO" id="GO:0009626">
    <property type="term" value="P:plant-type hypersensitive response"/>
    <property type="evidence" value="ECO:0007669"/>
    <property type="project" value="UniProtKB-KW"/>
</dbReference>
<sequence length="898" mass="103100">MATVYAAVTSLMGTIQLISQSTSDLQEGHREHLKLLYDKVGSLQELLDTNSDDKPMKDLRKKVIDLTHEAEDEVESQLRLVMEEDEDVQIEANERLLENLQQVIEDIDSVKEELIKQRKNNNLQAGNHSVGGSSSPLSHVSALENDVISIEEERMRDQLTRGSSELEVISIVGMSGIGKSTFARKMYSDPSIASFYDVRGWITVSKDYSIRNMLLYLLRDAIGMTKELDKRSDGELAERLRKHLMAKRYLIVVDDIWSIEAWDDIRQWFPENSNTSRILLTTRDMKVARYASSPKDPFPMRFLEPKESWNLFCQKAFAQKVCPLEFEDVAKEVVRNCEGFPLMISVVAGTLFSKKTLNEWEEVAESVSSFADLDDYQRCSGVLALSYNHLPSNVKACFLYFGVFPKAREIPVKKLIRLWVAEGLLELKGVEVLEKVAANLLQEFIDKSLVVVSKRSLDGKIKTFRIHDLLHDFCLREAEEEKILYVANSMLSQEHRMVSEIPQGRRWVSVHPDYGQFPPILFDDHSNPTILFDDLTHRKTRSLHHSSNEIVQRHDLGLVHFKLLRVLDLETMRFGLFPSEILHLVSLRYLAVMVSSIPKDMTISNLLNLQTFIFPQYVPELSGTIDLPIGIWEMSQLRHLYSTMMYLYSPPMVSANEVSYRVLENLQSVSGLSPRCCTEEIFEAIKKVKNLGISGSENEFHSEPRCLDNLIYLHELEALSIVSYSRQPDGLFLRLPHLDSFPPNLKKLTLRRTWLSWEDMTIISELPELEVLQLKEDAFAGNTVWEVTKEGFPKLKFLLLEELDLGYWVADDDYFPCLERIIIRNCTYLKEIPQGFADSTTLQQIELRRCSPSLVTLAEKIQKKQEEEIGNNILKVCVFDTKESDSEVGYEETAEEDI</sequence>
<dbReference type="Gene3D" id="1.20.5.4130">
    <property type="match status" value="1"/>
</dbReference>